<keyword evidence="2" id="KW-0328">Glycosyltransferase</keyword>
<proteinExistence type="predicted"/>
<sequence length="782" mass="89536">MGAIDKHVQPFPRPFTMRDLVSHAITFLIGLSLGILISLQLKSSSPRPLVVFQAASNLVSSTSPPVPPLSPRNGTSNSSTNISLKEEYQSVMHNMSDQELLPRASSRVPRLQESSGHPKIAFMFLTGGPLPLAPLWEKFFEGHQGFYTIYVHSHPHYNQTVHQTSVFYGRRIPSQPVYWGTATMIDAERRLLASALLDPSNQRFVLLSDSCIPLFNFTTIYDYLITSNLSFLSLYDDPRKVGRGRYNPQMSPMINITNWRKGSQWFEMHREMALHVVSDQTYYSVFKQYCQPPCYNDEHYIPTLVNMFYVELNSNRSITWVDWSRGGPHPRKHGPADINHELLNQMRYGSECIYNGNTTSMCFLFARKFSPSTLKPLLNSHQMWQILFNTTMHDFIMGGIEKHAVQPLSKRFTIHNLVYYAISFAFGLAIGILISLQLKSSSPRPLVFFQAASNLVSSTSPPVPPPSPRNGTFNSSTGISLKEEYQSVMHNMSDQELLLRASSRVPRLQESRGHPKIAFMFLTAGPLPLAPLWENFFEGHQGFYTIYLHSHPHYNQTVPQTSVFYGRRIPSQPVYWGTATMIDAERRLLANALLDPSNQRFVLLSDSCIPLFNFTTIYDYLIPSTLSFISVYDDPGKDGRGRYNPQMSPVISATDWLKGSQWFEIHRDMALHIVSDKTYYSVFKQYCRPPCYNDEHYIATMVNKLYRKLNSNRSITWVDWSSEGAHPRKYGYADINHELLSQIRYGSECIYNGNTTSMCFLFARKFPPSTLKPLMRLLDFEY</sequence>
<evidence type="ECO:0000313" key="8">
    <source>
        <dbReference type="EMBL" id="KAG8488235.1"/>
    </source>
</evidence>
<name>A0A8J5YWA7_9ROSI</name>
<keyword evidence="9" id="KW-1185">Reference proteome</keyword>
<organism evidence="8 9">
    <name type="scientific">Gossypium anomalum</name>
    <dbReference type="NCBI Taxonomy" id="47600"/>
    <lineage>
        <taxon>Eukaryota</taxon>
        <taxon>Viridiplantae</taxon>
        <taxon>Streptophyta</taxon>
        <taxon>Embryophyta</taxon>
        <taxon>Tracheophyta</taxon>
        <taxon>Spermatophyta</taxon>
        <taxon>Magnoliopsida</taxon>
        <taxon>eudicotyledons</taxon>
        <taxon>Gunneridae</taxon>
        <taxon>Pentapetalae</taxon>
        <taxon>rosids</taxon>
        <taxon>malvids</taxon>
        <taxon>Malvales</taxon>
        <taxon>Malvaceae</taxon>
        <taxon>Malvoideae</taxon>
        <taxon>Gossypium</taxon>
    </lineage>
</organism>
<feature type="transmembrane region" description="Helical" evidence="7">
    <location>
        <begin position="20"/>
        <end position="39"/>
    </location>
</feature>
<keyword evidence="7" id="KW-1133">Transmembrane helix</keyword>
<dbReference type="EMBL" id="JAHUZN010000007">
    <property type="protein sequence ID" value="KAG8488235.1"/>
    <property type="molecule type" value="Genomic_DNA"/>
</dbReference>
<dbReference type="AlphaFoldDB" id="A0A8J5YWA7"/>
<evidence type="ECO:0000256" key="3">
    <source>
        <dbReference type="ARBA" id="ARBA00022679"/>
    </source>
</evidence>
<evidence type="ECO:0000256" key="2">
    <source>
        <dbReference type="ARBA" id="ARBA00022676"/>
    </source>
</evidence>
<dbReference type="OrthoDB" id="191334at2759"/>
<dbReference type="InterPro" id="IPR044174">
    <property type="entry name" value="BC10-like"/>
</dbReference>
<evidence type="ECO:0000313" key="9">
    <source>
        <dbReference type="Proteomes" id="UP000701853"/>
    </source>
</evidence>
<feature type="transmembrane region" description="Helical" evidence="7">
    <location>
        <begin position="417"/>
        <end position="438"/>
    </location>
</feature>
<dbReference type="PANTHER" id="PTHR31042">
    <property type="entry name" value="CORE-2/I-BRANCHING BETA-1,6-N-ACETYLGLUCOSAMINYLTRANSFERASE FAMILY PROTEIN-RELATED"/>
    <property type="match status" value="1"/>
</dbReference>
<keyword evidence="7" id="KW-0812">Transmembrane</keyword>
<feature type="region of interest" description="Disordered" evidence="6">
    <location>
        <begin position="59"/>
        <end position="80"/>
    </location>
</feature>
<dbReference type="Proteomes" id="UP000701853">
    <property type="component" value="Chromosome 7"/>
</dbReference>
<comment type="caution">
    <text evidence="8">The sequence shown here is derived from an EMBL/GenBank/DDBJ whole genome shotgun (WGS) entry which is preliminary data.</text>
</comment>
<reference evidence="8 9" key="1">
    <citation type="journal article" date="2021" name="bioRxiv">
        <title>The Gossypium anomalum genome as a resource for cotton improvement and evolutionary analysis of hybrid incompatibility.</title>
        <authorList>
            <person name="Grover C.E."/>
            <person name="Yuan D."/>
            <person name="Arick M.A."/>
            <person name="Miller E.R."/>
            <person name="Hu G."/>
            <person name="Peterson D.G."/>
            <person name="Wendel J.F."/>
            <person name="Udall J.A."/>
        </authorList>
    </citation>
    <scope>NUCLEOTIDE SEQUENCE [LARGE SCALE GENOMIC DNA]</scope>
    <source>
        <strain evidence="8">JFW-Udall</strain>
        <tissue evidence="8">Leaf</tissue>
    </source>
</reference>
<dbReference type="Pfam" id="PF02485">
    <property type="entry name" value="Branch"/>
    <property type="match status" value="2"/>
</dbReference>
<dbReference type="GO" id="GO:0016020">
    <property type="term" value="C:membrane"/>
    <property type="evidence" value="ECO:0007669"/>
    <property type="project" value="UniProtKB-SubCell"/>
</dbReference>
<evidence type="ECO:0000256" key="4">
    <source>
        <dbReference type="ARBA" id="ARBA00023136"/>
    </source>
</evidence>
<dbReference type="InterPro" id="IPR003406">
    <property type="entry name" value="Glyco_trans_14"/>
</dbReference>
<gene>
    <name evidence="8" type="ORF">CXB51_018083</name>
</gene>
<evidence type="ECO:0008006" key="10">
    <source>
        <dbReference type="Google" id="ProtNLM"/>
    </source>
</evidence>
<protein>
    <recommendedName>
        <fullName evidence="10">Core-2/I-branching beta-1,6-N-acetylglucosaminyltransferase family protein</fullName>
    </recommendedName>
</protein>
<evidence type="ECO:0000256" key="6">
    <source>
        <dbReference type="SAM" id="MobiDB-lite"/>
    </source>
</evidence>
<comment type="subcellular location">
    <subcellularLocation>
        <location evidence="1">Membrane</location>
        <topology evidence="1">Single-pass type II membrane protein</topology>
    </subcellularLocation>
</comment>
<dbReference type="PANTHER" id="PTHR31042:SF77">
    <property type="entry name" value="GLYCOSYLTRANSFERASE"/>
    <property type="match status" value="1"/>
</dbReference>
<evidence type="ECO:0000256" key="5">
    <source>
        <dbReference type="ARBA" id="ARBA00023180"/>
    </source>
</evidence>
<keyword evidence="4 7" id="KW-0472">Membrane</keyword>
<accession>A0A8J5YWA7</accession>
<keyword evidence="3" id="KW-0808">Transferase</keyword>
<dbReference type="GO" id="GO:0016757">
    <property type="term" value="F:glycosyltransferase activity"/>
    <property type="evidence" value="ECO:0007669"/>
    <property type="project" value="UniProtKB-KW"/>
</dbReference>
<evidence type="ECO:0000256" key="1">
    <source>
        <dbReference type="ARBA" id="ARBA00004606"/>
    </source>
</evidence>
<evidence type="ECO:0000256" key="7">
    <source>
        <dbReference type="SAM" id="Phobius"/>
    </source>
</evidence>
<keyword evidence="5" id="KW-0325">Glycoprotein</keyword>